<dbReference type="InterPro" id="IPR056884">
    <property type="entry name" value="NPHP3-like_N"/>
</dbReference>
<keyword evidence="4" id="KW-1185">Reference proteome</keyword>
<accession>A0A8H5AXV6</accession>
<sequence>MFNGATNFLIQGGSFVVNADSSTHGRLGRLLEVVAPNAILNAGGRADEIRCYPGTRDDVIVKMEKWMDGDGLRTSRMMWLSGPAGAGKSAIMQTVAERCDKHGRHASNFFFFRGDTTRNHAQPLVATLAYQLRALYPALDKLIKGCLTATPLIYKASVGEQFKKLISSPIHAVRNSSSMRQPILLIIDGLDECYDKTKQEQILGALHTLVESDNSPFLILVASRAEPHIVMSFNKIAGSVVSIFLDEEYRPQDDIHRFVVAKFDEIKGAHHLAHTLEKHWPTKSNTDWIVEKSSGQFIYAATVMRFIQYSTASPRLSLLTVHGTPTVANHDPYAQLDAVYSDIFSKLHNIQAVKFCLGVHFITTSGLQGLTVAQDLSFESLVHYAGYQQVDLESLFADLVAIVSVQSTPRLRLAFYHASLSDYLVDKSRSAQATFSSGSSSNLSNFVPPLYVPSVNPFAVGDAAQPGNFMDDGMMQTHGRNGPPAVDQNTPEAFKTNALLVTQQVLELNAFAKRVLLSIQNAYESGNSPARTEAEISTLKQALTMLIEKLRASGVGALPLLPNDATASPTEQQLQELTNRNLQVLYEKLQTSYKSAEVAASLLVTDHAGQRAPAALAPAPAPTPGK</sequence>
<dbReference type="PANTHER" id="PTHR10039:SF14">
    <property type="entry name" value="NACHT DOMAIN-CONTAINING PROTEIN"/>
    <property type="match status" value="1"/>
</dbReference>
<organism evidence="3 4">
    <name type="scientific">Psilocybe cf. subviscida</name>
    <dbReference type="NCBI Taxonomy" id="2480587"/>
    <lineage>
        <taxon>Eukaryota</taxon>
        <taxon>Fungi</taxon>
        <taxon>Dikarya</taxon>
        <taxon>Basidiomycota</taxon>
        <taxon>Agaricomycotina</taxon>
        <taxon>Agaricomycetes</taxon>
        <taxon>Agaricomycetidae</taxon>
        <taxon>Agaricales</taxon>
        <taxon>Agaricineae</taxon>
        <taxon>Strophariaceae</taxon>
        <taxon>Psilocybe</taxon>
    </lineage>
</organism>
<reference evidence="3 4" key="1">
    <citation type="journal article" date="2020" name="ISME J.">
        <title>Uncovering the hidden diversity of litter-decomposition mechanisms in mushroom-forming fungi.</title>
        <authorList>
            <person name="Floudas D."/>
            <person name="Bentzer J."/>
            <person name="Ahren D."/>
            <person name="Johansson T."/>
            <person name="Persson P."/>
            <person name="Tunlid A."/>
        </authorList>
    </citation>
    <scope>NUCLEOTIDE SEQUENCE [LARGE SCALE GENOMIC DNA]</scope>
    <source>
        <strain evidence="3 4">CBS 101986</strain>
    </source>
</reference>
<dbReference type="SUPFAM" id="SSF52540">
    <property type="entry name" value="P-loop containing nucleoside triphosphate hydrolases"/>
    <property type="match status" value="1"/>
</dbReference>
<dbReference type="InterPro" id="IPR007111">
    <property type="entry name" value="NACHT_NTPase"/>
</dbReference>
<protein>
    <recommendedName>
        <fullName evidence="2">NACHT domain-containing protein</fullName>
    </recommendedName>
</protein>
<dbReference type="Proteomes" id="UP000567179">
    <property type="component" value="Unassembled WGS sequence"/>
</dbReference>
<dbReference type="EMBL" id="JAACJJ010000056">
    <property type="protein sequence ID" value="KAF5312947.1"/>
    <property type="molecule type" value="Genomic_DNA"/>
</dbReference>
<dbReference type="PANTHER" id="PTHR10039">
    <property type="entry name" value="AMELOGENIN"/>
    <property type="match status" value="1"/>
</dbReference>
<proteinExistence type="predicted"/>
<evidence type="ECO:0000256" key="1">
    <source>
        <dbReference type="ARBA" id="ARBA00022737"/>
    </source>
</evidence>
<dbReference type="OrthoDB" id="3203574at2759"/>
<dbReference type="PROSITE" id="PS50837">
    <property type="entry name" value="NACHT"/>
    <property type="match status" value="1"/>
</dbReference>
<feature type="domain" description="NACHT" evidence="2">
    <location>
        <begin position="76"/>
        <end position="192"/>
    </location>
</feature>
<name>A0A8H5AXV6_9AGAR</name>
<dbReference type="Gene3D" id="3.40.50.300">
    <property type="entry name" value="P-loop containing nucleotide triphosphate hydrolases"/>
    <property type="match status" value="1"/>
</dbReference>
<dbReference type="InterPro" id="IPR027417">
    <property type="entry name" value="P-loop_NTPase"/>
</dbReference>
<gene>
    <name evidence="3" type="ORF">D9619_003800</name>
</gene>
<evidence type="ECO:0000313" key="4">
    <source>
        <dbReference type="Proteomes" id="UP000567179"/>
    </source>
</evidence>
<comment type="caution">
    <text evidence="3">The sequence shown here is derived from an EMBL/GenBank/DDBJ whole genome shotgun (WGS) entry which is preliminary data.</text>
</comment>
<dbReference type="Pfam" id="PF24883">
    <property type="entry name" value="NPHP3_N"/>
    <property type="match status" value="1"/>
</dbReference>
<dbReference type="AlphaFoldDB" id="A0A8H5AXV6"/>
<keyword evidence="1" id="KW-0677">Repeat</keyword>
<evidence type="ECO:0000259" key="2">
    <source>
        <dbReference type="PROSITE" id="PS50837"/>
    </source>
</evidence>
<evidence type="ECO:0000313" key="3">
    <source>
        <dbReference type="EMBL" id="KAF5312947.1"/>
    </source>
</evidence>